<organism evidence="1 2">
    <name type="scientific">Pontibacillus marinus BH030004 = DSM 16465</name>
    <dbReference type="NCBI Taxonomy" id="1385511"/>
    <lineage>
        <taxon>Bacteria</taxon>
        <taxon>Bacillati</taxon>
        <taxon>Bacillota</taxon>
        <taxon>Bacilli</taxon>
        <taxon>Bacillales</taxon>
        <taxon>Bacillaceae</taxon>
        <taxon>Pontibacillus</taxon>
    </lineage>
</organism>
<comment type="caution">
    <text evidence="1">The sequence shown here is derived from an EMBL/GenBank/DDBJ whole genome shotgun (WGS) entry which is preliminary data.</text>
</comment>
<keyword evidence="2" id="KW-1185">Reference proteome</keyword>
<reference evidence="1 2" key="1">
    <citation type="submission" date="2013-08" db="EMBL/GenBank/DDBJ databases">
        <authorList>
            <person name="Huang J."/>
            <person name="Wang G."/>
        </authorList>
    </citation>
    <scope>NUCLEOTIDE SEQUENCE [LARGE SCALE GENOMIC DNA]</scope>
    <source>
        <strain evidence="1 2">BH030004</strain>
    </source>
</reference>
<dbReference type="AlphaFoldDB" id="A0A0A5I606"/>
<dbReference type="EMBL" id="AVPF01000003">
    <property type="protein sequence ID" value="KGX91262.1"/>
    <property type="molecule type" value="Genomic_DNA"/>
</dbReference>
<protein>
    <submittedName>
        <fullName evidence="1">Uncharacterized protein</fullName>
    </submittedName>
</protein>
<gene>
    <name evidence="1" type="ORF">N783_10995</name>
</gene>
<sequence>MSKLVKIFEIMTIIIIIFRKTREEEVKNICSLNKLIWIHRGKSK</sequence>
<evidence type="ECO:0000313" key="2">
    <source>
        <dbReference type="Proteomes" id="UP000030403"/>
    </source>
</evidence>
<proteinExistence type="predicted"/>
<accession>A0A0A5I606</accession>
<name>A0A0A5I606_9BACI</name>
<dbReference type="Proteomes" id="UP000030403">
    <property type="component" value="Unassembled WGS sequence"/>
</dbReference>
<evidence type="ECO:0000313" key="1">
    <source>
        <dbReference type="EMBL" id="KGX91262.1"/>
    </source>
</evidence>